<dbReference type="EMBL" id="JASFZW010000009">
    <property type="protein sequence ID" value="KAK2076693.1"/>
    <property type="molecule type" value="Genomic_DNA"/>
</dbReference>
<dbReference type="InterPro" id="IPR014001">
    <property type="entry name" value="Helicase_ATP-bd"/>
</dbReference>
<keyword evidence="4 9" id="KW-0347">Helicase</keyword>
<dbReference type="GO" id="GO:0003723">
    <property type="term" value="F:RNA binding"/>
    <property type="evidence" value="ECO:0007669"/>
    <property type="project" value="UniProtKB-KW"/>
</dbReference>
<feature type="compositionally biased region" description="Basic residues" evidence="10">
    <location>
        <begin position="632"/>
        <end position="644"/>
    </location>
</feature>
<evidence type="ECO:0000256" key="7">
    <source>
        <dbReference type="ARBA" id="ARBA00024355"/>
    </source>
</evidence>
<evidence type="ECO:0000256" key="8">
    <source>
        <dbReference type="ARBA" id="ARBA00047984"/>
    </source>
</evidence>
<organism evidence="13 14">
    <name type="scientific">Prototheca wickerhamii</name>
    <dbReference type="NCBI Taxonomy" id="3111"/>
    <lineage>
        <taxon>Eukaryota</taxon>
        <taxon>Viridiplantae</taxon>
        <taxon>Chlorophyta</taxon>
        <taxon>core chlorophytes</taxon>
        <taxon>Trebouxiophyceae</taxon>
        <taxon>Chlorellales</taxon>
        <taxon>Chlorellaceae</taxon>
        <taxon>Prototheca</taxon>
    </lineage>
</organism>
<evidence type="ECO:0000256" key="3">
    <source>
        <dbReference type="ARBA" id="ARBA00022801"/>
    </source>
</evidence>
<evidence type="ECO:0000256" key="1">
    <source>
        <dbReference type="ARBA" id="ARBA00012552"/>
    </source>
</evidence>
<evidence type="ECO:0000256" key="5">
    <source>
        <dbReference type="ARBA" id="ARBA00022840"/>
    </source>
</evidence>
<dbReference type="Proteomes" id="UP001255856">
    <property type="component" value="Unassembled WGS sequence"/>
</dbReference>
<dbReference type="SMART" id="SM00487">
    <property type="entry name" value="DEXDc"/>
    <property type="match status" value="1"/>
</dbReference>
<dbReference type="InterPro" id="IPR050079">
    <property type="entry name" value="DEAD_box_RNA_helicase"/>
</dbReference>
<comment type="similarity">
    <text evidence="7">Belongs to the DEAD box helicase family. DDX52/ROK1 subfamily.</text>
</comment>
<name>A0AAD9IFK7_PROWI</name>
<evidence type="ECO:0000256" key="10">
    <source>
        <dbReference type="SAM" id="MobiDB-lite"/>
    </source>
</evidence>
<feature type="compositionally biased region" description="Basic residues" evidence="10">
    <location>
        <begin position="664"/>
        <end position="682"/>
    </location>
</feature>
<proteinExistence type="inferred from homology"/>
<dbReference type="GO" id="GO:0003724">
    <property type="term" value="F:RNA helicase activity"/>
    <property type="evidence" value="ECO:0007669"/>
    <property type="project" value="UniProtKB-EC"/>
</dbReference>
<evidence type="ECO:0000313" key="14">
    <source>
        <dbReference type="Proteomes" id="UP001255856"/>
    </source>
</evidence>
<feature type="domain" description="Helicase C-terminal" evidence="12">
    <location>
        <begin position="465"/>
        <end position="610"/>
    </location>
</feature>
<keyword evidence="6" id="KW-0694">RNA-binding</keyword>
<dbReference type="InterPro" id="IPR000629">
    <property type="entry name" value="RNA-helicase_DEAD-box_CS"/>
</dbReference>
<dbReference type="EC" id="3.6.4.13" evidence="1"/>
<dbReference type="PROSITE" id="PS51192">
    <property type="entry name" value="HELICASE_ATP_BIND_1"/>
    <property type="match status" value="1"/>
</dbReference>
<evidence type="ECO:0000256" key="2">
    <source>
        <dbReference type="ARBA" id="ARBA00022741"/>
    </source>
</evidence>
<feature type="region of interest" description="Disordered" evidence="10">
    <location>
        <begin position="244"/>
        <end position="375"/>
    </location>
</feature>
<dbReference type="Pfam" id="PF00270">
    <property type="entry name" value="DEAD"/>
    <property type="match status" value="2"/>
</dbReference>
<feature type="region of interest" description="Disordered" evidence="10">
    <location>
        <begin position="613"/>
        <end position="694"/>
    </location>
</feature>
<evidence type="ECO:0000313" key="13">
    <source>
        <dbReference type="EMBL" id="KAK2076693.1"/>
    </source>
</evidence>
<dbReference type="InterPro" id="IPR027417">
    <property type="entry name" value="P-loop_NTPase"/>
</dbReference>
<feature type="compositionally biased region" description="Acidic residues" evidence="10">
    <location>
        <begin position="327"/>
        <end position="347"/>
    </location>
</feature>
<dbReference type="GO" id="GO:0016787">
    <property type="term" value="F:hydrolase activity"/>
    <property type="evidence" value="ECO:0007669"/>
    <property type="project" value="UniProtKB-KW"/>
</dbReference>
<feature type="compositionally biased region" description="Acidic residues" evidence="10">
    <location>
        <begin position="284"/>
        <end position="319"/>
    </location>
</feature>
<dbReference type="SUPFAM" id="SSF52540">
    <property type="entry name" value="P-loop containing nucleoside triphosphate hydrolases"/>
    <property type="match status" value="2"/>
</dbReference>
<feature type="region of interest" description="Disordered" evidence="10">
    <location>
        <begin position="29"/>
        <end position="75"/>
    </location>
</feature>
<keyword evidence="14" id="KW-1185">Reference proteome</keyword>
<dbReference type="GO" id="GO:0005524">
    <property type="term" value="F:ATP binding"/>
    <property type="evidence" value="ECO:0007669"/>
    <property type="project" value="UniProtKB-KW"/>
</dbReference>
<dbReference type="GO" id="GO:0005829">
    <property type="term" value="C:cytosol"/>
    <property type="evidence" value="ECO:0007669"/>
    <property type="project" value="TreeGrafter"/>
</dbReference>
<feature type="domain" description="Helicase ATP-binding" evidence="11">
    <location>
        <begin position="137"/>
        <end position="441"/>
    </location>
</feature>
<gene>
    <name evidence="13" type="ORF">QBZ16_005453</name>
</gene>
<dbReference type="CDD" id="cd18787">
    <property type="entry name" value="SF2_C_DEAD"/>
    <property type="match status" value="1"/>
</dbReference>
<keyword evidence="2 9" id="KW-0547">Nucleotide-binding</keyword>
<dbReference type="InterPro" id="IPR001650">
    <property type="entry name" value="Helicase_C-like"/>
</dbReference>
<comment type="catalytic activity">
    <reaction evidence="8">
        <text>ATP + H2O = ADP + phosphate + H(+)</text>
        <dbReference type="Rhea" id="RHEA:13065"/>
        <dbReference type="ChEBI" id="CHEBI:15377"/>
        <dbReference type="ChEBI" id="CHEBI:15378"/>
        <dbReference type="ChEBI" id="CHEBI:30616"/>
        <dbReference type="ChEBI" id="CHEBI:43474"/>
        <dbReference type="ChEBI" id="CHEBI:456216"/>
        <dbReference type="EC" id="3.6.4.13"/>
    </reaction>
</comment>
<dbReference type="Pfam" id="PF00271">
    <property type="entry name" value="Helicase_C"/>
    <property type="match status" value="1"/>
</dbReference>
<dbReference type="PROSITE" id="PS51194">
    <property type="entry name" value="HELICASE_CTER"/>
    <property type="match status" value="1"/>
</dbReference>
<comment type="caution">
    <text evidence="13">The sequence shown here is derived from an EMBL/GenBank/DDBJ whole genome shotgun (WGS) entry which is preliminary data.</text>
</comment>
<dbReference type="PROSITE" id="PS00039">
    <property type="entry name" value="DEAD_ATP_HELICASE"/>
    <property type="match status" value="1"/>
</dbReference>
<reference evidence="13" key="1">
    <citation type="submission" date="2021-01" db="EMBL/GenBank/DDBJ databases">
        <authorList>
            <person name="Eckstrom K.M.E."/>
        </authorList>
    </citation>
    <scope>NUCLEOTIDE SEQUENCE</scope>
    <source>
        <strain evidence="13">UVCC 0001</strain>
    </source>
</reference>
<dbReference type="InterPro" id="IPR011545">
    <property type="entry name" value="DEAD/DEAH_box_helicase_dom"/>
</dbReference>
<evidence type="ECO:0000259" key="11">
    <source>
        <dbReference type="PROSITE" id="PS51192"/>
    </source>
</evidence>
<keyword evidence="3 9" id="KW-0378">Hydrolase</keyword>
<dbReference type="Gene3D" id="3.40.50.300">
    <property type="entry name" value="P-loop containing nucleotide triphosphate hydrolases"/>
    <property type="match status" value="3"/>
</dbReference>
<evidence type="ECO:0000256" key="9">
    <source>
        <dbReference type="RuleBase" id="RU000492"/>
    </source>
</evidence>
<feature type="compositionally biased region" description="Basic residues" evidence="10">
    <location>
        <begin position="250"/>
        <end position="275"/>
    </location>
</feature>
<dbReference type="PANTHER" id="PTHR47959">
    <property type="entry name" value="ATP-DEPENDENT RNA HELICASE RHLE-RELATED"/>
    <property type="match status" value="1"/>
</dbReference>
<evidence type="ECO:0000259" key="12">
    <source>
        <dbReference type="PROSITE" id="PS51194"/>
    </source>
</evidence>
<evidence type="ECO:0000256" key="6">
    <source>
        <dbReference type="ARBA" id="ARBA00022884"/>
    </source>
</evidence>
<evidence type="ECO:0000256" key="4">
    <source>
        <dbReference type="ARBA" id="ARBA00022806"/>
    </source>
</evidence>
<keyword evidence="5 9" id="KW-0067">ATP-binding</keyword>
<protein>
    <recommendedName>
        <fullName evidence="1">RNA helicase</fullName>
        <ecNumber evidence="1">3.6.4.13</ecNumber>
    </recommendedName>
</protein>
<dbReference type="AlphaFoldDB" id="A0AAD9IFK7"/>
<accession>A0AAD9IFK7</accession>
<sequence>MDAADIFQSLGVGIKFDQKRFGRDVALFKRGSGTAGPNEIPNGAKGPTAKKGQLKSAEDGPARDQQVAGTKEDDDDLEAVELFSRAAKVEPEGDCPPPLRNFDELRDAGDESIAARLLGNMAAAGFHRPTPIQSQAIPCLLAGRDLLAIAPTGSGKTLAFLIPSLLLARRLKRARPATPPGVKALVLTPTRELTAQSARHPDPGDRRARGDFARVDVLLANPLRLVEAVDPGTAGEMRARIARATEAKAERKRRRKERVLRKKDKAAKKRQRQALRRAGQAQEAEADGEDESEEEAWSSDDEEELDAEEGSDDGESGDEEGSKADDDQASEDDDDSEADDQDSEADSEAASSSDDSDSDTPGQNESKLGADPPRPALDLSQLRLLILDEADKLFDLGFTPQVDAILAKAPHPQLARAFFSATLPDAVETLARSVMPDPLRVTVGRRGGAAESVAQRLKFAGKPLALRQLLRSGELRPPVLVFVDSRDRAGRVHEELRLDGLRAGLISAGQSDAQREEAVAAFRKGATWVLIATDLLGRGMDFPGVNAVVNYDCPRTTIDYIHRIGRTGRAGRTGTAITFFTEDDAPKLRALANVIKHAGSDVPAWMFGLEKEDKRRKKRDGKSGGAKDGAARRGKAAGRGRGGRAGRVERVTARKSSSNLPRKLGARKPIAKGKRGGGRGRGRGAPGPRRPSAK</sequence>
<dbReference type="SMART" id="SM00490">
    <property type="entry name" value="HELICc"/>
    <property type="match status" value="1"/>
</dbReference>
<dbReference type="PANTHER" id="PTHR47959:SF15">
    <property type="entry name" value="RNA HELICASE"/>
    <property type="match status" value="1"/>
</dbReference>